<evidence type="ECO:0000256" key="10">
    <source>
        <dbReference type="ARBA" id="ARBA00023112"/>
    </source>
</evidence>
<dbReference type="RefSeq" id="WP_117416905.1">
    <property type="nucleotide sequence ID" value="NZ_QOHO01000029.1"/>
</dbReference>
<evidence type="ECO:0000256" key="12">
    <source>
        <dbReference type="ARBA" id="ARBA00038669"/>
    </source>
</evidence>
<evidence type="ECO:0000313" key="18">
    <source>
        <dbReference type="Proteomes" id="UP000260680"/>
    </source>
</evidence>
<dbReference type="InterPro" id="IPR013563">
    <property type="entry name" value="Oligopep_ABC_C"/>
</dbReference>
<dbReference type="CDD" id="cd03257">
    <property type="entry name" value="ABC_NikE_OppD_transporters"/>
    <property type="match status" value="2"/>
</dbReference>
<dbReference type="OrthoDB" id="9806285at2"/>
<dbReference type="Pfam" id="PF00005">
    <property type="entry name" value="ABC_tran"/>
    <property type="match status" value="2"/>
</dbReference>
<dbReference type="EC" id="7.2.2.11" evidence="13"/>
<comment type="similarity">
    <text evidence="2">Belongs to the ABC transporter superfamily.</text>
</comment>
<feature type="domain" description="ABC transporter" evidence="16">
    <location>
        <begin position="4"/>
        <end position="250"/>
    </location>
</feature>
<dbReference type="Gene3D" id="3.40.50.300">
    <property type="entry name" value="P-loop containing nucleotide triphosphate hydrolases"/>
    <property type="match status" value="2"/>
</dbReference>
<comment type="catalytic activity">
    <reaction evidence="15">
        <text>Ni(2+)(out) + ATP + H2O = Ni(2+)(in) + ADP + phosphate + H(+)</text>
        <dbReference type="Rhea" id="RHEA:15557"/>
        <dbReference type="ChEBI" id="CHEBI:15377"/>
        <dbReference type="ChEBI" id="CHEBI:15378"/>
        <dbReference type="ChEBI" id="CHEBI:30616"/>
        <dbReference type="ChEBI" id="CHEBI:43474"/>
        <dbReference type="ChEBI" id="CHEBI:49786"/>
        <dbReference type="ChEBI" id="CHEBI:456216"/>
        <dbReference type="EC" id="7.2.2.11"/>
    </reaction>
    <physiologicalReaction direction="left-to-right" evidence="15">
        <dbReference type="Rhea" id="RHEA:15558"/>
    </physiologicalReaction>
</comment>
<dbReference type="Pfam" id="PF08352">
    <property type="entry name" value="oligo_HPY"/>
    <property type="match status" value="1"/>
</dbReference>
<evidence type="ECO:0000256" key="6">
    <source>
        <dbReference type="ARBA" id="ARBA00022741"/>
    </source>
</evidence>
<comment type="subcellular location">
    <subcellularLocation>
        <location evidence="1">Cell membrane</location>
        <topology evidence="1">Peripheral membrane protein</topology>
    </subcellularLocation>
</comment>
<dbReference type="GO" id="GO:0015833">
    <property type="term" value="P:peptide transport"/>
    <property type="evidence" value="ECO:0007669"/>
    <property type="project" value="InterPro"/>
</dbReference>
<dbReference type="GO" id="GO:0015413">
    <property type="term" value="F:ABC-type nickel transporter activity"/>
    <property type="evidence" value="ECO:0007669"/>
    <property type="project" value="UniProtKB-EC"/>
</dbReference>
<accession>A0A3E2ND73</accession>
<evidence type="ECO:0000259" key="16">
    <source>
        <dbReference type="PROSITE" id="PS50893"/>
    </source>
</evidence>
<evidence type="ECO:0000256" key="11">
    <source>
        <dbReference type="ARBA" id="ARBA00023136"/>
    </source>
</evidence>
<dbReference type="GO" id="GO:0005524">
    <property type="term" value="F:ATP binding"/>
    <property type="evidence" value="ECO:0007669"/>
    <property type="project" value="UniProtKB-KW"/>
</dbReference>
<feature type="domain" description="ABC transporter" evidence="16">
    <location>
        <begin position="317"/>
        <end position="559"/>
    </location>
</feature>
<dbReference type="SUPFAM" id="SSF52540">
    <property type="entry name" value="P-loop containing nucleoside triphosphate hydrolases"/>
    <property type="match status" value="2"/>
</dbReference>
<keyword evidence="9" id="KW-0406">Ion transport</keyword>
<dbReference type="PROSITE" id="PS00211">
    <property type="entry name" value="ABC_TRANSPORTER_1"/>
    <property type="match status" value="2"/>
</dbReference>
<evidence type="ECO:0000256" key="2">
    <source>
        <dbReference type="ARBA" id="ARBA00005417"/>
    </source>
</evidence>
<evidence type="ECO:0000256" key="14">
    <source>
        <dbReference type="ARBA" id="ARBA00044143"/>
    </source>
</evidence>
<dbReference type="InterPro" id="IPR017871">
    <property type="entry name" value="ABC_transporter-like_CS"/>
</dbReference>
<evidence type="ECO:0000256" key="9">
    <source>
        <dbReference type="ARBA" id="ARBA00023065"/>
    </source>
</evidence>
<protein>
    <recommendedName>
        <fullName evidence="14">Nickel import system ATP-binding protein NikD</fullName>
        <ecNumber evidence="13">7.2.2.11</ecNumber>
    </recommendedName>
</protein>
<evidence type="ECO:0000256" key="5">
    <source>
        <dbReference type="ARBA" id="ARBA00022596"/>
    </source>
</evidence>
<dbReference type="FunFam" id="3.40.50.300:FF:000016">
    <property type="entry name" value="Oligopeptide ABC transporter ATP-binding component"/>
    <property type="match status" value="1"/>
</dbReference>
<comment type="subunit">
    <text evidence="12">The complex is composed of two ATP-binding proteins (NikD and NikE), two transmembrane proteins (NikB and NikC) and a solute-binding protein (NikA).</text>
</comment>
<dbReference type="PANTHER" id="PTHR43297:SF13">
    <property type="entry name" value="NICKEL ABC TRANSPORTER, ATP-BINDING PROTEIN"/>
    <property type="match status" value="1"/>
</dbReference>
<dbReference type="InterPro" id="IPR027417">
    <property type="entry name" value="P-loop_NTPase"/>
</dbReference>
<dbReference type="PANTHER" id="PTHR43297">
    <property type="entry name" value="OLIGOPEPTIDE TRANSPORT ATP-BINDING PROTEIN APPD"/>
    <property type="match status" value="1"/>
</dbReference>
<comment type="caution">
    <text evidence="17">The sequence shown here is derived from an EMBL/GenBank/DDBJ whole genome shotgun (WGS) entry which is preliminary data.</text>
</comment>
<dbReference type="SMART" id="SM00382">
    <property type="entry name" value="AAA"/>
    <property type="match status" value="2"/>
</dbReference>
<proteinExistence type="inferred from homology"/>
<keyword evidence="3" id="KW-0813">Transport</keyword>
<evidence type="ECO:0000256" key="7">
    <source>
        <dbReference type="ARBA" id="ARBA00022840"/>
    </source>
</evidence>
<dbReference type="InterPro" id="IPR003593">
    <property type="entry name" value="AAA+_ATPase"/>
</dbReference>
<evidence type="ECO:0000313" key="17">
    <source>
        <dbReference type="EMBL" id="RFZ78967.1"/>
    </source>
</evidence>
<evidence type="ECO:0000256" key="4">
    <source>
        <dbReference type="ARBA" id="ARBA00022475"/>
    </source>
</evidence>
<dbReference type="InterPro" id="IPR003439">
    <property type="entry name" value="ABC_transporter-like_ATP-bd"/>
</dbReference>
<dbReference type="GO" id="GO:0016887">
    <property type="term" value="F:ATP hydrolysis activity"/>
    <property type="evidence" value="ECO:0007669"/>
    <property type="project" value="InterPro"/>
</dbReference>
<dbReference type="EMBL" id="QOHO01000029">
    <property type="protein sequence ID" value="RFZ78967.1"/>
    <property type="molecule type" value="Genomic_DNA"/>
</dbReference>
<keyword evidence="10" id="KW-0921">Nickel transport</keyword>
<reference evidence="17 18" key="1">
    <citation type="submission" date="2018-07" db="EMBL/GenBank/DDBJ databases">
        <title>New species, Clostridium PI-S10-A1B.</title>
        <authorList>
            <person name="Krishna G."/>
            <person name="Summeta K."/>
            <person name="Shikha S."/>
            <person name="Prabhu P.B."/>
            <person name="Suresh K."/>
        </authorList>
    </citation>
    <scope>NUCLEOTIDE SEQUENCE [LARGE SCALE GENOMIC DNA]</scope>
    <source>
        <strain evidence="17 18">PI-S10-A1B</strain>
    </source>
</reference>
<dbReference type="InterPro" id="IPR050388">
    <property type="entry name" value="ABC_Ni/Peptide_Import"/>
</dbReference>
<organism evidence="17 18">
    <name type="scientific">Lacrimispora amygdalina</name>
    <dbReference type="NCBI Taxonomy" id="253257"/>
    <lineage>
        <taxon>Bacteria</taxon>
        <taxon>Bacillati</taxon>
        <taxon>Bacillota</taxon>
        <taxon>Clostridia</taxon>
        <taxon>Lachnospirales</taxon>
        <taxon>Lachnospiraceae</taxon>
        <taxon>Lacrimispora</taxon>
    </lineage>
</organism>
<evidence type="ECO:0000256" key="3">
    <source>
        <dbReference type="ARBA" id="ARBA00022448"/>
    </source>
</evidence>
<name>A0A3E2ND73_9FIRM</name>
<gene>
    <name evidence="17" type="ORF">DS742_10205</name>
</gene>
<dbReference type="NCBIfam" id="NF008453">
    <property type="entry name" value="PRK11308.1"/>
    <property type="match status" value="2"/>
</dbReference>
<keyword evidence="5" id="KW-0533">Nickel</keyword>
<dbReference type="AlphaFoldDB" id="A0A3E2ND73"/>
<keyword evidence="7 17" id="KW-0067">ATP-binding</keyword>
<dbReference type="NCBIfam" id="TIGR01727">
    <property type="entry name" value="oligo_HPY"/>
    <property type="match status" value="1"/>
</dbReference>
<evidence type="ECO:0000256" key="15">
    <source>
        <dbReference type="ARBA" id="ARBA00048610"/>
    </source>
</evidence>
<dbReference type="Proteomes" id="UP000260680">
    <property type="component" value="Unassembled WGS sequence"/>
</dbReference>
<keyword evidence="4" id="KW-1003">Cell membrane</keyword>
<keyword evidence="8" id="KW-1278">Translocase</keyword>
<evidence type="ECO:0000256" key="13">
    <source>
        <dbReference type="ARBA" id="ARBA00039098"/>
    </source>
</evidence>
<dbReference type="PROSITE" id="PS50893">
    <property type="entry name" value="ABC_TRANSPORTER_2"/>
    <property type="match status" value="2"/>
</dbReference>
<sequence length="566" mass="62677">MPVLKIENLNVRYDRESRKDAVHQVSLSLKEGECVGLIGESGSGKSTIALAIMGLLHKRTEVKGNIWFENKNLLELSDRDMESVRWDRIAIVYQNGLDVLNPVISVGEQIAEAIICHTGMQKEYAREKASDMLVKTGLETFWYDAYPHQLSGGMRQKVLIAMALSCNPDILIADEPTMALDIPAKNEIISLLKNMQKKEGFSLLVISHELPVISALADSVAVMYMGNILEKADTKELLSDPLHPYTRGLIYSSPAILPMRDMWGIPGEIVIHSENQCPFYSRCNQRVEQCLNENPPLRVRSDGRKVACLRGGIVTLLEGNGLNKSYKSGKRELKVCSDCNIRIRSGEVAALIGKSGSGKTTLAQILSGIIFPDSGIVRFEGRAVLGNSESGKKHGIQIVFQDPFSATNEQFTVREIVQEGLDIIKSGSQSERREQVTEALLKVGLPYDEGFLSRKGHTLSGGQRQRVAVARALVMEPKLLIADEISSMLDPSSAANLMRLLKEIQNRSGFSMLYITHDIALAQKISDYVYIMKKGKIVEHGNAGEIFTNPKENETKNLIEAISIRQ</sequence>
<evidence type="ECO:0000256" key="8">
    <source>
        <dbReference type="ARBA" id="ARBA00022967"/>
    </source>
</evidence>
<dbReference type="GO" id="GO:0005886">
    <property type="term" value="C:plasma membrane"/>
    <property type="evidence" value="ECO:0007669"/>
    <property type="project" value="UniProtKB-SubCell"/>
</dbReference>
<evidence type="ECO:0000256" key="1">
    <source>
        <dbReference type="ARBA" id="ARBA00004202"/>
    </source>
</evidence>
<keyword evidence="6" id="KW-0547">Nucleotide-binding</keyword>
<keyword evidence="11" id="KW-0472">Membrane</keyword>